<evidence type="ECO:0000313" key="2">
    <source>
        <dbReference type="Proteomes" id="UP000305064"/>
    </source>
</evidence>
<dbReference type="AlphaFoldDB" id="A0A4V4KPC4"/>
<organism evidence="1 2">
    <name type="scientific">Aureobasidium pullulans</name>
    <name type="common">Black yeast</name>
    <name type="synonym">Pullularia pullulans</name>
    <dbReference type="NCBI Taxonomy" id="5580"/>
    <lineage>
        <taxon>Eukaryota</taxon>
        <taxon>Fungi</taxon>
        <taxon>Dikarya</taxon>
        <taxon>Ascomycota</taxon>
        <taxon>Pezizomycotina</taxon>
        <taxon>Dothideomycetes</taxon>
        <taxon>Dothideomycetidae</taxon>
        <taxon>Dothideales</taxon>
        <taxon>Saccotheciaceae</taxon>
        <taxon>Aureobasidium</taxon>
    </lineage>
</organism>
<reference evidence="1 2" key="1">
    <citation type="submission" date="2018-10" db="EMBL/GenBank/DDBJ databases">
        <title>Fifty Aureobasidium pullulans genomes reveal a recombining polyextremotolerant generalist.</title>
        <authorList>
            <person name="Gostincar C."/>
            <person name="Turk M."/>
            <person name="Zajc J."/>
            <person name="Gunde-Cimerman N."/>
        </authorList>
    </citation>
    <scope>NUCLEOTIDE SEQUENCE [LARGE SCALE GENOMIC DNA]</scope>
    <source>
        <strain evidence="1 2">EXF-4256</strain>
    </source>
</reference>
<dbReference type="EMBL" id="QZBJ01000108">
    <property type="protein sequence ID" value="THY69177.1"/>
    <property type="molecule type" value="Genomic_DNA"/>
</dbReference>
<evidence type="ECO:0000313" key="1">
    <source>
        <dbReference type="EMBL" id="THY69177.1"/>
    </source>
</evidence>
<dbReference type="CDD" id="cd01763">
    <property type="entry name" value="Ubl_SUMO_like"/>
    <property type="match status" value="1"/>
</dbReference>
<accession>A0A4V4KPC4</accession>
<proteinExistence type="predicted"/>
<comment type="caution">
    <text evidence="1">The sequence shown here is derived from an EMBL/GenBank/DDBJ whole genome shotgun (WGS) entry which is preliminary data.</text>
</comment>
<dbReference type="Proteomes" id="UP000305064">
    <property type="component" value="Unassembled WGS sequence"/>
</dbReference>
<protein>
    <submittedName>
        <fullName evidence="1">Uncharacterized protein</fullName>
    </submittedName>
</protein>
<sequence length="366" mass="40814">MSDSRSSSWWTVGYEVMVDVAIANSLPGEQRASFWNNLKGPPGTSRNLQEHLQCISSLGYQFDEPQLFQKVLDYWGVEESSEKFLLWLVSEFLSHSKTSAEKVDILDSCIRKLSGRISKLAEDRIWTAVPTDNQECHVSDAEEGIRRLCNALTAQKRLLASQNDAGNFNRNLQISMEPCFKNLVSRVESLEQMVKENREGMELYQPVTQGEELAARVQALENKIKELQPPFSILSDASESSTCTLTPASTVVNDSNNDVAGFRHAEAATAAPLRMRVVVYDSPPQCSNSSSRLRQIIVVKMYPHTPFKSLTDKLAEKFGDHQLSFRGTFKGIFVSDTPSSLGLEHSAELIYFSTSGSAKTIDLTVM</sequence>
<gene>
    <name evidence="1" type="ORF">D6C94_09771</name>
</gene>
<name>A0A4V4KPC4_AURPU</name>